<feature type="compositionally biased region" description="Basic and acidic residues" evidence="1">
    <location>
        <begin position="42"/>
        <end position="68"/>
    </location>
</feature>
<feature type="region of interest" description="Disordered" evidence="1">
    <location>
        <begin position="37"/>
        <end position="68"/>
    </location>
</feature>
<protein>
    <submittedName>
        <fullName evidence="2">Uncharacterized protein</fullName>
    </submittedName>
</protein>
<dbReference type="EMBL" id="AZBU02000013">
    <property type="protein sequence ID" value="TKR58410.1"/>
    <property type="molecule type" value="Genomic_DNA"/>
</dbReference>
<dbReference type="Proteomes" id="UP000298663">
    <property type="component" value="Unassembled WGS sequence"/>
</dbReference>
<dbReference type="AlphaFoldDB" id="A0A4U5LR08"/>
<gene>
    <name evidence="2" type="ORF">L596_029858</name>
</gene>
<evidence type="ECO:0000313" key="2">
    <source>
        <dbReference type="EMBL" id="TKR58410.1"/>
    </source>
</evidence>
<organism evidence="2 3">
    <name type="scientific">Steinernema carpocapsae</name>
    <name type="common">Entomopathogenic nematode</name>
    <dbReference type="NCBI Taxonomy" id="34508"/>
    <lineage>
        <taxon>Eukaryota</taxon>
        <taxon>Metazoa</taxon>
        <taxon>Ecdysozoa</taxon>
        <taxon>Nematoda</taxon>
        <taxon>Chromadorea</taxon>
        <taxon>Rhabditida</taxon>
        <taxon>Tylenchina</taxon>
        <taxon>Panagrolaimomorpha</taxon>
        <taxon>Strongyloidoidea</taxon>
        <taxon>Steinernematidae</taxon>
        <taxon>Steinernema</taxon>
    </lineage>
</organism>
<reference evidence="2 3" key="2">
    <citation type="journal article" date="2019" name="G3 (Bethesda)">
        <title>Hybrid Assembly of the Genome of the Entomopathogenic Nematode Steinernema carpocapsae Identifies the X-Chromosome.</title>
        <authorList>
            <person name="Serra L."/>
            <person name="Macchietto M."/>
            <person name="Macias-Munoz A."/>
            <person name="McGill C.J."/>
            <person name="Rodriguez I.M."/>
            <person name="Rodriguez B."/>
            <person name="Murad R."/>
            <person name="Mortazavi A."/>
        </authorList>
    </citation>
    <scope>NUCLEOTIDE SEQUENCE [LARGE SCALE GENOMIC DNA]</scope>
    <source>
        <strain evidence="2 3">ALL</strain>
    </source>
</reference>
<accession>A0A4U5LR08</accession>
<evidence type="ECO:0000256" key="1">
    <source>
        <dbReference type="SAM" id="MobiDB-lite"/>
    </source>
</evidence>
<keyword evidence="3" id="KW-1185">Reference proteome</keyword>
<name>A0A4U5LR08_STECR</name>
<comment type="caution">
    <text evidence="2">The sequence shown here is derived from an EMBL/GenBank/DDBJ whole genome shotgun (WGS) entry which is preliminary data.</text>
</comment>
<proteinExistence type="predicted"/>
<evidence type="ECO:0000313" key="3">
    <source>
        <dbReference type="Proteomes" id="UP000298663"/>
    </source>
</evidence>
<sequence>MGPRQIKDDHPPTSPRLLFSERVRKLRVDLKSVLRAGAKGKASGEERKDKGVNTHFGEHKHPPQGDRLEWPISMQKEGEETGGDVSFCVLREKKEDAQKCF</sequence>
<reference evidence="2 3" key="1">
    <citation type="journal article" date="2015" name="Genome Biol.">
        <title>Comparative genomics of Steinernema reveals deeply conserved gene regulatory networks.</title>
        <authorList>
            <person name="Dillman A.R."/>
            <person name="Macchietto M."/>
            <person name="Porter C.F."/>
            <person name="Rogers A."/>
            <person name="Williams B."/>
            <person name="Antoshechkin I."/>
            <person name="Lee M.M."/>
            <person name="Goodwin Z."/>
            <person name="Lu X."/>
            <person name="Lewis E.E."/>
            <person name="Goodrich-Blair H."/>
            <person name="Stock S.P."/>
            <person name="Adams B.J."/>
            <person name="Sternberg P.W."/>
            <person name="Mortazavi A."/>
        </authorList>
    </citation>
    <scope>NUCLEOTIDE SEQUENCE [LARGE SCALE GENOMIC DNA]</scope>
    <source>
        <strain evidence="2 3">ALL</strain>
    </source>
</reference>